<feature type="binding site" evidence="7">
    <location>
        <position position="709"/>
    </location>
    <ligand>
        <name>ATP</name>
        <dbReference type="ChEBI" id="CHEBI:30616"/>
    </ligand>
</feature>
<keyword evidence="5" id="KW-0418">Kinase</keyword>
<keyword evidence="11" id="KW-1185">Reference proteome</keyword>
<dbReference type="Gene3D" id="3.30.200.20">
    <property type="entry name" value="Phosphorylase Kinase, domain 1"/>
    <property type="match status" value="1"/>
</dbReference>
<feature type="compositionally biased region" description="Polar residues" evidence="8">
    <location>
        <begin position="201"/>
        <end position="224"/>
    </location>
</feature>
<comment type="caution">
    <text evidence="10">The sequence shown here is derived from an EMBL/GenBank/DDBJ whole genome shotgun (WGS) entry which is preliminary data.</text>
</comment>
<feature type="compositionally biased region" description="Polar residues" evidence="8">
    <location>
        <begin position="1812"/>
        <end position="1829"/>
    </location>
</feature>
<feature type="region of interest" description="Disordered" evidence="8">
    <location>
        <begin position="187"/>
        <end position="253"/>
    </location>
</feature>
<dbReference type="Pfam" id="PF00069">
    <property type="entry name" value="Pkinase"/>
    <property type="match status" value="1"/>
</dbReference>
<evidence type="ECO:0000256" key="6">
    <source>
        <dbReference type="ARBA" id="ARBA00022840"/>
    </source>
</evidence>
<accession>A0A4S2L5A3</accession>
<feature type="region of interest" description="Disordered" evidence="8">
    <location>
        <begin position="1557"/>
        <end position="1656"/>
    </location>
</feature>
<dbReference type="InterPro" id="IPR008271">
    <property type="entry name" value="Ser/Thr_kinase_AS"/>
</dbReference>
<dbReference type="GO" id="GO:0005524">
    <property type="term" value="F:ATP binding"/>
    <property type="evidence" value="ECO:0007669"/>
    <property type="project" value="UniProtKB-UniRule"/>
</dbReference>
<evidence type="ECO:0000259" key="9">
    <source>
        <dbReference type="PROSITE" id="PS50011"/>
    </source>
</evidence>
<keyword evidence="3" id="KW-0808">Transferase</keyword>
<dbReference type="GO" id="GO:0030332">
    <property type="term" value="F:cyclin binding"/>
    <property type="evidence" value="ECO:0007669"/>
    <property type="project" value="TreeGrafter"/>
</dbReference>
<evidence type="ECO:0000313" key="10">
    <source>
        <dbReference type="EMBL" id="TGZ57901.1"/>
    </source>
</evidence>
<dbReference type="GO" id="GO:0004693">
    <property type="term" value="F:cyclin-dependent protein serine/threonine kinase activity"/>
    <property type="evidence" value="ECO:0007669"/>
    <property type="project" value="TreeGrafter"/>
</dbReference>
<feature type="compositionally biased region" description="Polar residues" evidence="8">
    <location>
        <begin position="1563"/>
        <end position="1582"/>
    </location>
</feature>
<feature type="domain" description="Protein kinase" evidence="9">
    <location>
        <begin position="680"/>
        <end position="1025"/>
    </location>
</feature>
<evidence type="ECO:0000256" key="5">
    <source>
        <dbReference type="ARBA" id="ARBA00022777"/>
    </source>
</evidence>
<dbReference type="SMART" id="SM00220">
    <property type="entry name" value="S_TKc"/>
    <property type="match status" value="1"/>
</dbReference>
<dbReference type="SUPFAM" id="SSF56112">
    <property type="entry name" value="Protein kinase-like (PK-like)"/>
    <property type="match status" value="1"/>
</dbReference>
<feature type="region of interest" description="Disordered" evidence="8">
    <location>
        <begin position="269"/>
        <end position="345"/>
    </location>
</feature>
<feature type="region of interest" description="Disordered" evidence="8">
    <location>
        <begin position="923"/>
        <end position="981"/>
    </location>
</feature>
<comment type="similarity">
    <text evidence="1">Belongs to the protein kinase superfamily. CMGC Ser/Thr protein kinase family. CDC2/CDKX subfamily.</text>
</comment>
<dbReference type="Gene3D" id="1.10.510.10">
    <property type="entry name" value="Transferase(Phosphotransferase) domain 1"/>
    <property type="match status" value="1"/>
</dbReference>
<dbReference type="PROSITE" id="PS00108">
    <property type="entry name" value="PROTEIN_KINASE_ST"/>
    <property type="match status" value="1"/>
</dbReference>
<dbReference type="OrthoDB" id="6243118at2759"/>
<evidence type="ECO:0000313" key="11">
    <source>
        <dbReference type="Proteomes" id="UP000308267"/>
    </source>
</evidence>
<dbReference type="InterPro" id="IPR011009">
    <property type="entry name" value="Kinase-like_dom_sf"/>
</dbReference>
<feature type="compositionally biased region" description="Polar residues" evidence="8">
    <location>
        <begin position="231"/>
        <end position="253"/>
    </location>
</feature>
<evidence type="ECO:0000256" key="4">
    <source>
        <dbReference type="ARBA" id="ARBA00022741"/>
    </source>
</evidence>
<dbReference type="GO" id="GO:0005829">
    <property type="term" value="C:cytosol"/>
    <property type="evidence" value="ECO:0007669"/>
    <property type="project" value="TreeGrafter"/>
</dbReference>
<dbReference type="GO" id="GO:0005634">
    <property type="term" value="C:nucleus"/>
    <property type="evidence" value="ECO:0007669"/>
    <property type="project" value="TreeGrafter"/>
</dbReference>
<feature type="region of interest" description="Disordered" evidence="8">
    <location>
        <begin position="1447"/>
        <end position="1466"/>
    </location>
</feature>
<feature type="region of interest" description="Disordered" evidence="8">
    <location>
        <begin position="1074"/>
        <end position="1104"/>
    </location>
</feature>
<protein>
    <recommendedName>
        <fullName evidence="9">Protein kinase domain-containing protein</fullName>
    </recommendedName>
</protein>
<feature type="compositionally biased region" description="Polar residues" evidence="8">
    <location>
        <begin position="1907"/>
        <end position="1921"/>
    </location>
</feature>
<evidence type="ECO:0000256" key="8">
    <source>
        <dbReference type="SAM" id="MobiDB-lite"/>
    </source>
</evidence>
<feature type="compositionally biased region" description="Basic and acidic residues" evidence="8">
    <location>
        <begin position="1095"/>
        <end position="1104"/>
    </location>
</feature>
<feature type="region of interest" description="Disordered" evidence="8">
    <location>
        <begin position="1904"/>
        <end position="1934"/>
    </location>
</feature>
<dbReference type="PROSITE" id="PS50011">
    <property type="entry name" value="PROTEIN_KINASE_DOM"/>
    <property type="match status" value="1"/>
</dbReference>
<feature type="compositionally biased region" description="Polar residues" evidence="8">
    <location>
        <begin position="1949"/>
        <end position="1958"/>
    </location>
</feature>
<feature type="region of interest" description="Disordered" evidence="8">
    <location>
        <begin position="1785"/>
        <end position="1829"/>
    </location>
</feature>
<dbReference type="InterPro" id="IPR000719">
    <property type="entry name" value="Prot_kinase_dom"/>
</dbReference>
<keyword evidence="4 7" id="KW-0547">Nucleotide-binding</keyword>
<reference evidence="10 11" key="1">
    <citation type="journal article" date="2019" name="BMC Genomics">
        <title>New insights from Opisthorchis felineus genome: update on genomics of the epidemiologically important liver flukes.</title>
        <authorList>
            <person name="Ershov N.I."/>
            <person name="Mordvinov V.A."/>
            <person name="Prokhortchouk E.B."/>
            <person name="Pakharukova M.Y."/>
            <person name="Gunbin K.V."/>
            <person name="Ustyantsev K."/>
            <person name="Genaev M.A."/>
            <person name="Blinov A.G."/>
            <person name="Mazur A."/>
            <person name="Boulygina E."/>
            <person name="Tsygankova S."/>
            <person name="Khrameeva E."/>
            <person name="Chekanov N."/>
            <person name="Fan G."/>
            <person name="Xiao A."/>
            <person name="Zhang H."/>
            <person name="Xu X."/>
            <person name="Yang H."/>
            <person name="Solovyev V."/>
            <person name="Lee S.M."/>
            <person name="Liu X."/>
            <person name="Afonnikov D.A."/>
            <person name="Skryabin K.G."/>
        </authorList>
    </citation>
    <scope>NUCLEOTIDE SEQUENCE [LARGE SCALE GENOMIC DNA]</scope>
    <source>
        <strain evidence="10">AK-0245</strain>
        <tissue evidence="10">Whole organism</tissue>
    </source>
</reference>
<proteinExistence type="inferred from homology"/>
<feature type="compositionally biased region" description="Polar residues" evidence="8">
    <location>
        <begin position="1297"/>
        <end position="1311"/>
    </location>
</feature>
<feature type="compositionally biased region" description="Polar residues" evidence="8">
    <location>
        <begin position="1622"/>
        <end position="1633"/>
    </location>
</feature>
<feature type="compositionally biased region" description="Low complexity" evidence="8">
    <location>
        <begin position="308"/>
        <end position="323"/>
    </location>
</feature>
<feature type="compositionally biased region" description="Basic residues" evidence="8">
    <location>
        <begin position="539"/>
        <end position="548"/>
    </location>
</feature>
<dbReference type="STRING" id="147828.A0A4S2L5A3"/>
<dbReference type="InterPro" id="IPR017441">
    <property type="entry name" value="Protein_kinase_ATP_BS"/>
</dbReference>
<feature type="compositionally biased region" description="Low complexity" evidence="8">
    <location>
        <begin position="959"/>
        <end position="971"/>
    </location>
</feature>
<evidence type="ECO:0000256" key="7">
    <source>
        <dbReference type="PROSITE-ProRule" id="PRU10141"/>
    </source>
</evidence>
<keyword evidence="2" id="KW-0723">Serine/threonine-protein kinase</keyword>
<feature type="compositionally biased region" description="Low complexity" evidence="8">
    <location>
        <begin position="272"/>
        <end position="283"/>
    </location>
</feature>
<feature type="region of interest" description="Disordered" evidence="8">
    <location>
        <begin position="362"/>
        <end position="394"/>
    </location>
</feature>
<feature type="region of interest" description="Disordered" evidence="8">
    <location>
        <begin position="538"/>
        <end position="566"/>
    </location>
</feature>
<dbReference type="PANTHER" id="PTHR24056:SF189">
    <property type="entry name" value="PROTEIN KINASE DOMAIN-CONTAINING PROTEIN"/>
    <property type="match status" value="1"/>
</dbReference>
<dbReference type="InterPro" id="IPR050108">
    <property type="entry name" value="CDK"/>
</dbReference>
<feature type="region of interest" description="Disordered" evidence="8">
    <location>
        <begin position="49"/>
        <end position="69"/>
    </location>
</feature>
<dbReference type="PROSITE" id="PS00107">
    <property type="entry name" value="PROTEIN_KINASE_ATP"/>
    <property type="match status" value="1"/>
</dbReference>
<name>A0A4S2L5A3_OPIFE</name>
<dbReference type="FunFam" id="1.10.510.10:FF:000624">
    <property type="entry name" value="Mitogen-activated protein kinase"/>
    <property type="match status" value="1"/>
</dbReference>
<feature type="compositionally biased region" description="Basic and acidic residues" evidence="8">
    <location>
        <begin position="367"/>
        <end position="376"/>
    </location>
</feature>
<keyword evidence="6 7" id="KW-0067">ATP-binding</keyword>
<evidence type="ECO:0000256" key="2">
    <source>
        <dbReference type="ARBA" id="ARBA00022527"/>
    </source>
</evidence>
<gene>
    <name evidence="10" type="ORF">CRM22_009807</name>
</gene>
<feature type="region of interest" description="Disordered" evidence="8">
    <location>
        <begin position="1939"/>
        <end position="1958"/>
    </location>
</feature>
<organism evidence="10 11">
    <name type="scientific">Opisthorchis felineus</name>
    <dbReference type="NCBI Taxonomy" id="147828"/>
    <lineage>
        <taxon>Eukaryota</taxon>
        <taxon>Metazoa</taxon>
        <taxon>Spiralia</taxon>
        <taxon>Lophotrochozoa</taxon>
        <taxon>Platyhelminthes</taxon>
        <taxon>Trematoda</taxon>
        <taxon>Digenea</taxon>
        <taxon>Opisthorchiida</taxon>
        <taxon>Opisthorchiata</taxon>
        <taxon>Opisthorchiidae</taxon>
        <taxon>Opisthorchis</taxon>
    </lineage>
</organism>
<sequence length="1958" mass="212015">MTETNLRIPLSSTCDQATFQCLSGKEKPTTKLRLLKHIRKRLSASFGKLASSSSKDGSDVINTEVTGAGAPPRSFSTMNLYALSSSSSLLGDTPANMGPSGEVMDTANRHFLLTATIPTEALQSVRDDRIDVSRPRVPSTQQFEDLSRMMSATISSGGIHGPSARRLMHLQLQQQQPQLEAIHDPALTHQSSPAPPHHASTVVSQGNQRHTTEGSSTPRATGRSSSDHRLATTTPEARSPLSRSPTLEQSSCVDSIEQERITGCIGAPATARSSVGRGTSGSRLENGPKPVGSFAKSVRDILLGRPQSGTTSTTTGPRSASYRRIARSRGHQSTSSMPATTGGKHVTRAAIQSEAESVSAMLTQRTIDVDRPDPRVRRSHSPGPGVGTPNTMTQDTMRFRLSSQRSEFPYTSPALVSSEPEVRQVLMDLGGPPTAQNLSIKDVSYSTDRLSVEVPAGRLREVNKSRVRPRPRSASSSMSKLSGFWNAFLSVSGTSKVAAPTHSVGHSSVTTVKQVKGHRNFLRHRSSASSGAELVLIKSRSRHSKHSKSNTDVRDGIPISTVSGLSRPHSEELRLLGLLNIHDPEMDLAVGPRHRHHQLSYQNDGIHVIAASPSRRGSPPTSHHTDSEYLTRLSASGSVRCLDDRGVGTSSTSGTPHSQRSPAVRKQATRSSTFGCLESYKKLDVLGEGSYATVYRGYSHVMCRSVAVKEIRINPEEGLPFTAIREASLLKALRHANIVILHDIVHTKNTLNFIFEFVQSDLSKYIENHPQGIRLHNVRLFLYQLLRGLAYCHDRHILHRDLKPQNLLISGAGELKLADFGLARAKSVPSRTYSHEVVTLWYRPPDVLLGSTTYTASLDIWGVGCIFTEMVSGVATFPGSKDAVDQLDKIFRIMGTPSETTWRGVSKLPKYKMLLGHLEENASGVQTPKSQQPRHEHSRSSLSAGGTRGGSGSDKSDGSSKAAESGGSSTSTKHRRLQWYPSRPLHRVIPRLNQAPHSEALAAQLLQLPPSKRISARNAMRTPYFASSLPTAQLACLPDTASIFEVPSVRMLPESLSSRSGGKAGGYSRLFERNYVQDNSRPSQSDVDDTEQLDEDRHSEVKGRDRIINGYREEESSSYSVDELSANLGSNEAVHGECHGRWIRSGPGLSSRSKVHTAAEFDPSSVSLSAVSNGNNASAARTAAVLNDHIGHRATRDKHTAHSVCRINANGVAHQLYTTRAYESADAIIQATPMDEKKNLPVQCDRADAAAPVGQQLDSNDHRPVKYFPASFDHPQGLLGQQALHSHSGVTPLAPPQLTTLNPGQMFQSPLRQGDHHTLPPGSSGFASPCSSSVVYPPSGVPVFPEYYFPYCPSSDHPHLNSFNSCPQCPAEERRRAAAAAAVAAAAAATAAAAAATFCPSNQHLLPFFSQPHPSAQQASTLVQRQPTQQLSAMPGDVCSDALTSYQTSHQPDTEPDTMAMRQSSSTGPLRQYQLHNPCMPPPGYVCAYFMPQHTLNQPSSHYTPSAYWPQPFVPQQQVPISQHLPLTTTSAYLSHDTYPASLSSSVVSNFVTSVDTADDSTRPCNNTSSEISAVLSQPTRTTHYDDGSVKPFNPKHDSSIPAYPPATATEYPQQLHLTPPASKSSVPVSGMQSHPGPEGDRCDPTTSGPSPPSSNVVVQPGFYGLGSEASGQQWMVFLPYQLDNSTTIPQMGIPWHPGSSEAQARMHLTQATNSPYYFSPLIQSQAFNMNQFSKTPYHPVMHATMAHQSHLKDHVQSYWHSGIPLPMFAGQAMQTPGLPVQHQRSASACHAQPPSEQMSRSSYEHYDSANRDSFTSQSNPTAVSNWTASDKVSPKFRVNRSISFTTPELMRLEAKLTNPMQPDVAAHAAPYQRLPRSHAYYPANHFCSLAAAAGTGCNNGGHPGSNALSTRQQHTQSSPAGSGDADLNFDLSDGRLPRPPPPFFCSHTGDNLHSSAL</sequence>
<evidence type="ECO:0000256" key="3">
    <source>
        <dbReference type="ARBA" id="ARBA00022679"/>
    </source>
</evidence>
<dbReference type="EMBL" id="SJOL01009386">
    <property type="protein sequence ID" value="TGZ57901.1"/>
    <property type="molecule type" value="Genomic_DNA"/>
</dbReference>
<evidence type="ECO:0000256" key="1">
    <source>
        <dbReference type="ARBA" id="ARBA00006485"/>
    </source>
</evidence>
<dbReference type="Proteomes" id="UP000308267">
    <property type="component" value="Unassembled WGS sequence"/>
</dbReference>
<feature type="compositionally biased region" description="Polar residues" evidence="8">
    <location>
        <begin position="1076"/>
        <end position="1085"/>
    </location>
</feature>
<feature type="compositionally biased region" description="Polar residues" evidence="8">
    <location>
        <begin position="648"/>
        <end position="661"/>
    </location>
</feature>
<feature type="region of interest" description="Disordered" evidence="8">
    <location>
        <begin position="641"/>
        <end position="668"/>
    </location>
</feature>
<feature type="region of interest" description="Disordered" evidence="8">
    <location>
        <begin position="1297"/>
        <end position="1324"/>
    </location>
</feature>
<dbReference type="PANTHER" id="PTHR24056">
    <property type="entry name" value="CELL DIVISION PROTEIN KINASE"/>
    <property type="match status" value="1"/>
</dbReference>
<feature type="compositionally biased region" description="Basic and acidic residues" evidence="8">
    <location>
        <begin position="1583"/>
        <end position="1599"/>
    </location>
</feature>